<dbReference type="AlphaFoldDB" id="A0AAW1IG19"/>
<evidence type="ECO:0000313" key="3">
    <source>
        <dbReference type="Proteomes" id="UP001458880"/>
    </source>
</evidence>
<feature type="compositionally biased region" description="Basic and acidic residues" evidence="1">
    <location>
        <begin position="53"/>
        <end position="65"/>
    </location>
</feature>
<dbReference type="Proteomes" id="UP001458880">
    <property type="component" value="Unassembled WGS sequence"/>
</dbReference>
<feature type="region of interest" description="Disordered" evidence="1">
    <location>
        <begin position="37"/>
        <end position="92"/>
    </location>
</feature>
<comment type="caution">
    <text evidence="2">The sequence shown here is derived from an EMBL/GenBank/DDBJ whole genome shotgun (WGS) entry which is preliminary data.</text>
</comment>
<proteinExistence type="predicted"/>
<gene>
    <name evidence="2" type="ORF">QE152_g35210</name>
</gene>
<protein>
    <submittedName>
        <fullName evidence="2">Uncharacterized protein</fullName>
    </submittedName>
</protein>
<name>A0AAW1IG19_POPJA</name>
<evidence type="ECO:0000313" key="2">
    <source>
        <dbReference type="EMBL" id="KAK9688578.1"/>
    </source>
</evidence>
<dbReference type="EMBL" id="JASPKY010000586">
    <property type="protein sequence ID" value="KAK9688578.1"/>
    <property type="molecule type" value="Genomic_DNA"/>
</dbReference>
<feature type="compositionally biased region" description="Acidic residues" evidence="1">
    <location>
        <begin position="66"/>
        <end position="87"/>
    </location>
</feature>
<accession>A0AAW1IG19</accession>
<sequence length="122" mass="14534">MNSIIESNTAKGQYITKKLVRSRDVVFLENEFYNREQHSERSIQEFSPNLLENSEKENEDHQKDENTEENLSNEESDCDLSNEESDCDEKMKTQKKIFQMKNQIAMKILKRIELMMMMNTMN</sequence>
<reference evidence="2 3" key="1">
    <citation type="journal article" date="2024" name="BMC Genomics">
        <title>De novo assembly and annotation of Popillia japonica's genome with initial clues to its potential as an invasive pest.</title>
        <authorList>
            <person name="Cucini C."/>
            <person name="Boschi S."/>
            <person name="Funari R."/>
            <person name="Cardaioli E."/>
            <person name="Iannotti N."/>
            <person name="Marturano G."/>
            <person name="Paoli F."/>
            <person name="Bruttini M."/>
            <person name="Carapelli A."/>
            <person name="Frati F."/>
            <person name="Nardi F."/>
        </authorList>
    </citation>
    <scope>NUCLEOTIDE SEQUENCE [LARGE SCALE GENOMIC DNA]</scope>
    <source>
        <strain evidence="2">DMR45628</strain>
    </source>
</reference>
<evidence type="ECO:0000256" key="1">
    <source>
        <dbReference type="SAM" id="MobiDB-lite"/>
    </source>
</evidence>
<organism evidence="2 3">
    <name type="scientific">Popillia japonica</name>
    <name type="common">Japanese beetle</name>
    <dbReference type="NCBI Taxonomy" id="7064"/>
    <lineage>
        <taxon>Eukaryota</taxon>
        <taxon>Metazoa</taxon>
        <taxon>Ecdysozoa</taxon>
        <taxon>Arthropoda</taxon>
        <taxon>Hexapoda</taxon>
        <taxon>Insecta</taxon>
        <taxon>Pterygota</taxon>
        <taxon>Neoptera</taxon>
        <taxon>Endopterygota</taxon>
        <taxon>Coleoptera</taxon>
        <taxon>Polyphaga</taxon>
        <taxon>Scarabaeiformia</taxon>
        <taxon>Scarabaeidae</taxon>
        <taxon>Rutelinae</taxon>
        <taxon>Popillia</taxon>
    </lineage>
</organism>
<keyword evidence="3" id="KW-1185">Reference proteome</keyword>